<dbReference type="Proteomes" id="UP001399917">
    <property type="component" value="Unassembled WGS sequence"/>
</dbReference>
<dbReference type="RefSeq" id="WP_344845241.1">
    <property type="nucleotide sequence ID" value="NZ_BAABDF010000006.1"/>
</dbReference>
<feature type="domain" description="M23ase beta-sheet core" evidence="2">
    <location>
        <begin position="96"/>
        <end position="200"/>
    </location>
</feature>
<dbReference type="PANTHER" id="PTHR21666">
    <property type="entry name" value="PEPTIDASE-RELATED"/>
    <property type="match status" value="1"/>
</dbReference>
<evidence type="ECO:0000259" key="2">
    <source>
        <dbReference type="Pfam" id="PF01551"/>
    </source>
</evidence>
<keyword evidence="1" id="KW-0732">Signal</keyword>
<protein>
    <submittedName>
        <fullName evidence="3">M23 family metallopeptidase</fullName>
    </submittedName>
</protein>
<name>A0ABP7K379_9RHOB</name>
<evidence type="ECO:0000313" key="3">
    <source>
        <dbReference type="EMBL" id="GAA3863867.1"/>
    </source>
</evidence>
<dbReference type="InterPro" id="IPR011055">
    <property type="entry name" value="Dup_hybrid_motif"/>
</dbReference>
<dbReference type="Gene3D" id="2.70.70.10">
    <property type="entry name" value="Glucose Permease (Domain IIA)"/>
    <property type="match status" value="1"/>
</dbReference>
<sequence>MREPSNMFAAMPSPRPLFWYARVLAAVFTAIFATAPAMAKEPILNLPVDCALGSECYIQHYVDTDPSHGGADFTCGPLSYDGNIGTDFALPTVIAMWRGIDVLSAAPGTVLAIRDGMEDFPQGTEGAPDVSDQSCGNGVVVDHGGGWSSQYCHLMNGSVAVQSGQRVPKGGVLGQIGLSGRTDFPHLHFVLRHEGRIVDPFNPDAEITCGAPAINGGTLWQKPMVYQPGGLLTIGVTDTTPTLEIVRAGTADKPKLAVDAPAIILFTLLYGAQKDDVLRLWVAGPDGELFSDSVTIEETATQIVRASGRKIDGAWRDGGYRAQVQFTRNGQVIGQMSKDFTVE</sequence>
<keyword evidence="4" id="KW-1185">Reference proteome</keyword>
<dbReference type="InterPro" id="IPR050570">
    <property type="entry name" value="Cell_wall_metabolism_enzyme"/>
</dbReference>
<dbReference type="CDD" id="cd12797">
    <property type="entry name" value="M23_peptidase"/>
    <property type="match status" value="1"/>
</dbReference>
<comment type="caution">
    <text evidence="3">The sequence shown here is derived from an EMBL/GenBank/DDBJ whole genome shotgun (WGS) entry which is preliminary data.</text>
</comment>
<dbReference type="Pfam" id="PF01551">
    <property type="entry name" value="Peptidase_M23"/>
    <property type="match status" value="1"/>
</dbReference>
<reference evidence="4" key="1">
    <citation type="journal article" date="2019" name="Int. J. Syst. Evol. Microbiol.">
        <title>The Global Catalogue of Microorganisms (GCM) 10K type strain sequencing project: providing services to taxonomists for standard genome sequencing and annotation.</title>
        <authorList>
            <consortium name="The Broad Institute Genomics Platform"/>
            <consortium name="The Broad Institute Genome Sequencing Center for Infectious Disease"/>
            <person name="Wu L."/>
            <person name="Ma J."/>
        </authorList>
    </citation>
    <scope>NUCLEOTIDE SEQUENCE [LARGE SCALE GENOMIC DNA]</scope>
    <source>
        <strain evidence="4">JCM 17190</strain>
    </source>
</reference>
<evidence type="ECO:0000256" key="1">
    <source>
        <dbReference type="ARBA" id="ARBA00022729"/>
    </source>
</evidence>
<gene>
    <name evidence="3" type="ORF">GCM10022404_12830</name>
</gene>
<proteinExistence type="predicted"/>
<dbReference type="PANTHER" id="PTHR21666:SF289">
    <property type="entry name" value="L-ALA--D-GLU ENDOPEPTIDASE"/>
    <property type="match status" value="1"/>
</dbReference>
<organism evidence="3 4">
    <name type="scientific">Celeribacter arenosi</name>
    <dbReference type="NCBI Taxonomy" id="792649"/>
    <lineage>
        <taxon>Bacteria</taxon>
        <taxon>Pseudomonadati</taxon>
        <taxon>Pseudomonadota</taxon>
        <taxon>Alphaproteobacteria</taxon>
        <taxon>Rhodobacterales</taxon>
        <taxon>Roseobacteraceae</taxon>
        <taxon>Celeribacter</taxon>
    </lineage>
</organism>
<dbReference type="EMBL" id="BAABDF010000006">
    <property type="protein sequence ID" value="GAA3863867.1"/>
    <property type="molecule type" value="Genomic_DNA"/>
</dbReference>
<dbReference type="SUPFAM" id="SSF51261">
    <property type="entry name" value="Duplicated hybrid motif"/>
    <property type="match status" value="1"/>
</dbReference>
<evidence type="ECO:0000313" key="4">
    <source>
        <dbReference type="Proteomes" id="UP001399917"/>
    </source>
</evidence>
<accession>A0ABP7K379</accession>
<dbReference type="InterPro" id="IPR016047">
    <property type="entry name" value="M23ase_b-sheet_dom"/>
</dbReference>